<name>A0A644ZV86_9ZZZZ</name>
<dbReference type="AlphaFoldDB" id="A0A644ZV86"/>
<proteinExistence type="predicted"/>
<sequence length="99" mass="11348">MAVTEGYLAKFRRAIRRNTSTDVDAELTDIIEECRQDLINLGVLESKATDETDSLIIGAVRCYVRWKFGLSNEDAAANKQDYLDLRDELRRKTDYITEA</sequence>
<evidence type="ECO:0000313" key="1">
    <source>
        <dbReference type="EMBL" id="MPM44835.1"/>
    </source>
</evidence>
<comment type="caution">
    <text evidence="1">The sequence shown here is derived from an EMBL/GenBank/DDBJ whole genome shotgun (WGS) entry which is preliminary data.</text>
</comment>
<evidence type="ECO:0008006" key="2">
    <source>
        <dbReference type="Google" id="ProtNLM"/>
    </source>
</evidence>
<gene>
    <name evidence="1" type="ORF">SDC9_91517</name>
</gene>
<organism evidence="1">
    <name type="scientific">bioreactor metagenome</name>
    <dbReference type="NCBI Taxonomy" id="1076179"/>
    <lineage>
        <taxon>unclassified sequences</taxon>
        <taxon>metagenomes</taxon>
        <taxon>ecological metagenomes</taxon>
    </lineage>
</organism>
<protein>
    <recommendedName>
        <fullName evidence="2">DNA-packaging protein</fullName>
    </recommendedName>
</protein>
<reference evidence="1" key="1">
    <citation type="submission" date="2019-08" db="EMBL/GenBank/DDBJ databases">
        <authorList>
            <person name="Kucharzyk K."/>
            <person name="Murdoch R.W."/>
            <person name="Higgins S."/>
            <person name="Loffler F."/>
        </authorList>
    </citation>
    <scope>NUCLEOTIDE SEQUENCE</scope>
</reference>
<dbReference type="EMBL" id="VSSQ01010636">
    <property type="protein sequence ID" value="MPM44835.1"/>
    <property type="molecule type" value="Genomic_DNA"/>
</dbReference>
<accession>A0A644ZV86</accession>